<dbReference type="Gene3D" id="3.40.50.720">
    <property type="entry name" value="NAD(P)-binding Rossmann-like Domain"/>
    <property type="match status" value="1"/>
</dbReference>
<dbReference type="InterPro" id="IPR036291">
    <property type="entry name" value="NAD(P)-bd_dom_sf"/>
</dbReference>
<keyword evidence="3 6" id="KW-0560">Oxidoreductase</keyword>
<evidence type="ECO:0000313" key="7">
    <source>
        <dbReference type="Proteomes" id="UP001589738"/>
    </source>
</evidence>
<evidence type="ECO:0000256" key="3">
    <source>
        <dbReference type="ARBA" id="ARBA00023002"/>
    </source>
</evidence>
<comment type="caution">
    <text evidence="6">The sequence shown here is derived from an EMBL/GenBank/DDBJ whole genome shotgun (WGS) entry which is preliminary data.</text>
</comment>
<reference evidence="6 7" key="1">
    <citation type="submission" date="2024-09" db="EMBL/GenBank/DDBJ databases">
        <authorList>
            <person name="Sun Q."/>
            <person name="Mori K."/>
        </authorList>
    </citation>
    <scope>NUCLEOTIDE SEQUENCE [LARGE SCALE GENOMIC DNA]</scope>
    <source>
        <strain evidence="6 7">CGMCC 1.9126</strain>
    </source>
</reference>
<dbReference type="InterPro" id="IPR022694">
    <property type="entry name" value="3-OHacyl-CoA_DH"/>
</dbReference>
<comment type="pathway">
    <text evidence="1">Lipid metabolism; butanoate metabolism.</text>
</comment>
<dbReference type="InterPro" id="IPR006180">
    <property type="entry name" value="3-OHacyl-CoA_DH_CS"/>
</dbReference>
<sequence length="283" mass="31319">MEIKKVMVIGAGQMGAGIAQVCAQAGYDCLLHDLNEDYCLRGLGVIRKNLARQVDKGKMTQDQMEVILAYIQPSTDLHNASGVDLVIEAAVENMEVKTKIFRELDKIAPDHAILASNTSSLPITEIAAATSRPEKVIGMHFMNPVPVMKLVEIIRGLATDDEVYELIEGMTKTIGKVPVEVNDYPGFVSNRILMPMINEAIYTLYEGVATKEAIDEVMKLGMNHPMGPLTLADFIGLDTCLYIMETLYDGFGDSKYRPCPLLRKYVKAGWLGRKSGRGFYEYS</sequence>
<evidence type="ECO:0000256" key="2">
    <source>
        <dbReference type="ARBA" id="ARBA00009463"/>
    </source>
</evidence>
<dbReference type="Gene3D" id="1.10.1040.10">
    <property type="entry name" value="N-(1-d-carboxylethyl)-l-norvaline Dehydrogenase, domain 2"/>
    <property type="match status" value="1"/>
</dbReference>
<dbReference type="InterPro" id="IPR006108">
    <property type="entry name" value="3HC_DH_C"/>
</dbReference>
<dbReference type="InterPro" id="IPR008927">
    <property type="entry name" value="6-PGluconate_DH-like_C_sf"/>
</dbReference>
<evidence type="ECO:0000259" key="5">
    <source>
        <dbReference type="Pfam" id="PF02737"/>
    </source>
</evidence>
<dbReference type="Pfam" id="PF00725">
    <property type="entry name" value="3HCDH"/>
    <property type="match status" value="1"/>
</dbReference>
<comment type="similarity">
    <text evidence="2">Belongs to the 3-hydroxyacyl-CoA dehydrogenase family.</text>
</comment>
<accession>A0ABV6KVH4</accession>
<feature type="domain" description="3-hydroxyacyl-CoA dehydrogenase NAD binding" evidence="5">
    <location>
        <begin position="5"/>
        <end position="183"/>
    </location>
</feature>
<dbReference type="NCBIfam" id="NF005715">
    <property type="entry name" value="PRK07530.1"/>
    <property type="match status" value="1"/>
</dbReference>
<organism evidence="6 7">
    <name type="scientific">Robertmurraya beringensis</name>
    <dbReference type="NCBI Taxonomy" id="641660"/>
    <lineage>
        <taxon>Bacteria</taxon>
        <taxon>Bacillati</taxon>
        <taxon>Bacillota</taxon>
        <taxon>Bacilli</taxon>
        <taxon>Bacillales</taxon>
        <taxon>Bacillaceae</taxon>
        <taxon>Robertmurraya</taxon>
    </lineage>
</organism>
<evidence type="ECO:0000259" key="4">
    <source>
        <dbReference type="Pfam" id="PF00725"/>
    </source>
</evidence>
<evidence type="ECO:0000313" key="6">
    <source>
        <dbReference type="EMBL" id="MFC0475873.1"/>
    </source>
</evidence>
<dbReference type="NCBIfam" id="NF004474">
    <property type="entry name" value="PRK05808.1"/>
    <property type="match status" value="1"/>
</dbReference>
<dbReference type="RefSeq" id="WP_160545881.1">
    <property type="nucleotide sequence ID" value="NZ_JBHLUU010000032.1"/>
</dbReference>
<dbReference type="PANTHER" id="PTHR48075:SF5">
    <property type="entry name" value="3-HYDROXYBUTYRYL-COA DEHYDROGENASE"/>
    <property type="match status" value="1"/>
</dbReference>
<feature type="domain" description="3-hydroxyacyl-CoA dehydrogenase C-terminal" evidence="4">
    <location>
        <begin position="186"/>
        <end position="282"/>
    </location>
</feature>
<dbReference type="PANTHER" id="PTHR48075">
    <property type="entry name" value="3-HYDROXYACYL-COA DEHYDROGENASE FAMILY PROTEIN"/>
    <property type="match status" value="1"/>
</dbReference>
<dbReference type="SUPFAM" id="SSF48179">
    <property type="entry name" value="6-phosphogluconate dehydrogenase C-terminal domain-like"/>
    <property type="match status" value="1"/>
</dbReference>
<proteinExistence type="inferred from homology"/>
<dbReference type="EC" id="1.1.1.157" evidence="6"/>
<dbReference type="SUPFAM" id="SSF51735">
    <property type="entry name" value="NAD(P)-binding Rossmann-fold domains"/>
    <property type="match status" value="1"/>
</dbReference>
<dbReference type="PIRSF" id="PIRSF000105">
    <property type="entry name" value="HCDH"/>
    <property type="match status" value="1"/>
</dbReference>
<dbReference type="Proteomes" id="UP001589738">
    <property type="component" value="Unassembled WGS sequence"/>
</dbReference>
<dbReference type="NCBIfam" id="NF005875">
    <property type="entry name" value="PRK07819.1"/>
    <property type="match status" value="1"/>
</dbReference>
<dbReference type="PROSITE" id="PS00067">
    <property type="entry name" value="3HCDH"/>
    <property type="match status" value="1"/>
</dbReference>
<dbReference type="Pfam" id="PF02737">
    <property type="entry name" value="3HCDH_N"/>
    <property type="match status" value="1"/>
</dbReference>
<keyword evidence="7" id="KW-1185">Reference proteome</keyword>
<dbReference type="InterPro" id="IPR006176">
    <property type="entry name" value="3-OHacyl-CoA_DH_NAD-bd"/>
</dbReference>
<dbReference type="EMBL" id="JBHLUU010000032">
    <property type="protein sequence ID" value="MFC0475873.1"/>
    <property type="molecule type" value="Genomic_DNA"/>
</dbReference>
<protein>
    <submittedName>
        <fullName evidence="6">3-hydroxybutyryl-CoA dehydrogenase</fullName>
        <ecNumber evidence="6">1.1.1.157</ecNumber>
    </submittedName>
</protein>
<gene>
    <name evidence="6" type="ORF">ACFFHF_11515</name>
</gene>
<evidence type="ECO:0000256" key="1">
    <source>
        <dbReference type="ARBA" id="ARBA00005086"/>
    </source>
</evidence>
<dbReference type="InterPro" id="IPR013328">
    <property type="entry name" value="6PGD_dom2"/>
</dbReference>
<dbReference type="GO" id="GO:0008691">
    <property type="term" value="F:3-hydroxybutyryl-CoA dehydrogenase activity"/>
    <property type="evidence" value="ECO:0007669"/>
    <property type="project" value="UniProtKB-EC"/>
</dbReference>
<name>A0ABV6KVH4_9BACI</name>